<dbReference type="Proteomes" id="UP000271624">
    <property type="component" value="Unassembled WGS sequence"/>
</dbReference>
<evidence type="ECO:0000313" key="1">
    <source>
        <dbReference type="EMBL" id="RUT07153.1"/>
    </source>
</evidence>
<name>A0A433VLZ4_9CYAN</name>
<comment type="caution">
    <text evidence="1">The sequence shown here is derived from an EMBL/GenBank/DDBJ whole genome shotgun (WGS) entry which is preliminary data.</text>
</comment>
<accession>A0A433VLZ4</accession>
<dbReference type="RefSeq" id="WP_127080991.1">
    <property type="nucleotide sequence ID" value="NZ_RSCL01000005.1"/>
</dbReference>
<reference evidence="1" key="1">
    <citation type="submission" date="2018-12" db="EMBL/GenBank/DDBJ databases">
        <authorList>
            <person name="Will S."/>
            <person name="Neumann-Schaal M."/>
            <person name="Henke P."/>
        </authorList>
    </citation>
    <scope>NUCLEOTIDE SEQUENCE</scope>
    <source>
        <strain evidence="1">PCC 7102</strain>
    </source>
</reference>
<dbReference type="SUPFAM" id="SSF51182">
    <property type="entry name" value="RmlC-like cupins"/>
    <property type="match status" value="1"/>
</dbReference>
<dbReference type="CDD" id="cd10548">
    <property type="entry name" value="cupin_CDO"/>
    <property type="match status" value="1"/>
</dbReference>
<gene>
    <name evidence="1" type="ORF">DSM106972_024140</name>
</gene>
<proteinExistence type="predicted"/>
<organism evidence="1 2">
    <name type="scientific">Dulcicalothrix desertica PCC 7102</name>
    <dbReference type="NCBI Taxonomy" id="232991"/>
    <lineage>
        <taxon>Bacteria</taxon>
        <taxon>Bacillati</taxon>
        <taxon>Cyanobacteriota</taxon>
        <taxon>Cyanophyceae</taxon>
        <taxon>Nostocales</taxon>
        <taxon>Calotrichaceae</taxon>
        <taxon>Dulcicalothrix</taxon>
    </lineage>
</organism>
<dbReference type="Gene3D" id="2.60.120.10">
    <property type="entry name" value="Jelly Rolls"/>
    <property type="match status" value="1"/>
</dbReference>
<dbReference type="AlphaFoldDB" id="A0A433VLZ4"/>
<keyword evidence="2" id="KW-1185">Reference proteome</keyword>
<evidence type="ECO:0000313" key="2">
    <source>
        <dbReference type="Proteomes" id="UP000271624"/>
    </source>
</evidence>
<reference evidence="1" key="2">
    <citation type="journal article" date="2019" name="Genome Biol. Evol.">
        <title>Day and night: Metabolic profiles and evolutionary relationships of six axenic non-marine cyanobacteria.</title>
        <authorList>
            <person name="Will S.E."/>
            <person name="Henke P."/>
            <person name="Boedeker C."/>
            <person name="Huang S."/>
            <person name="Brinkmann H."/>
            <person name="Rohde M."/>
            <person name="Jarek M."/>
            <person name="Friedl T."/>
            <person name="Seufert S."/>
            <person name="Schumacher M."/>
            <person name="Overmann J."/>
            <person name="Neumann-Schaal M."/>
            <person name="Petersen J."/>
        </authorList>
    </citation>
    <scope>NUCLEOTIDE SEQUENCE [LARGE SCALE GENOMIC DNA]</scope>
    <source>
        <strain evidence="1">PCC 7102</strain>
    </source>
</reference>
<evidence type="ECO:0008006" key="3">
    <source>
        <dbReference type="Google" id="ProtNLM"/>
    </source>
</evidence>
<dbReference type="EMBL" id="RSCL01000005">
    <property type="protein sequence ID" value="RUT07153.1"/>
    <property type="molecule type" value="Genomic_DNA"/>
</dbReference>
<protein>
    <recommendedName>
        <fullName evidence="3">Cupin</fullName>
    </recommendedName>
</protein>
<dbReference type="InterPro" id="IPR014710">
    <property type="entry name" value="RmlC-like_jellyroll"/>
</dbReference>
<dbReference type="InterPro" id="IPR011051">
    <property type="entry name" value="RmlC_Cupin_sf"/>
</dbReference>
<dbReference type="OrthoDB" id="7059163at2"/>
<sequence length="211" mass="24152">MKNRDWFVGEDGQYTACKSPREWDLLRDNYRLYRFLTEVEDVLSGAEDESSCLPEMRMLVRRLITNSYWVQSQVPEVSENGEKVLLLYDELGFPLTVQTVTFAPGVKSSIHNHGTWGIVAVLQGEEKNTLWKRNSNPDSTQHSALSTQNYPIEQTEELTLFPGDIISFDSSAIHCVEAMGDTPTVTFNIYGETDPKQRYEFDPVNKKAKKF</sequence>